<evidence type="ECO:0000256" key="1">
    <source>
        <dbReference type="SAM" id="MobiDB-lite"/>
    </source>
</evidence>
<comment type="caution">
    <text evidence="2">The sequence shown here is derived from an EMBL/GenBank/DDBJ whole genome shotgun (WGS) entry which is preliminary data.</text>
</comment>
<reference evidence="2 3" key="1">
    <citation type="submission" date="2024-01" db="EMBL/GenBank/DDBJ databases">
        <title>Genome assemblies of Stephania.</title>
        <authorList>
            <person name="Yang L."/>
        </authorList>
    </citation>
    <scope>NUCLEOTIDE SEQUENCE [LARGE SCALE GENOMIC DNA]</scope>
    <source>
        <strain evidence="2">QJT</strain>
        <tissue evidence="2">Leaf</tissue>
    </source>
</reference>
<feature type="region of interest" description="Disordered" evidence="1">
    <location>
        <begin position="93"/>
        <end position="154"/>
    </location>
</feature>
<protein>
    <submittedName>
        <fullName evidence="2">Uncharacterized protein</fullName>
    </submittedName>
</protein>
<proteinExistence type="predicted"/>
<keyword evidence="3" id="KW-1185">Reference proteome</keyword>
<feature type="compositionally biased region" description="Polar residues" evidence="1">
    <location>
        <begin position="144"/>
        <end position="154"/>
    </location>
</feature>
<sequence length="154" mass="16090">MGNFVGLAGECAPLSGKTHAKNRKKNGVWIWKMTQGRWWSLDGTALCGGGGVLVVAAAVGDGRWGPIGEPTTIGREEEGERGVVCATSPHPCRLPNGWSEGGDPPASRWDPPTQFGLKGGRGGRRRGGESSPLRLKSGGARASLSPSNVVNWSC</sequence>
<evidence type="ECO:0000313" key="2">
    <source>
        <dbReference type="EMBL" id="KAK9154804.1"/>
    </source>
</evidence>
<organism evidence="2 3">
    <name type="scientific">Stephania japonica</name>
    <dbReference type="NCBI Taxonomy" id="461633"/>
    <lineage>
        <taxon>Eukaryota</taxon>
        <taxon>Viridiplantae</taxon>
        <taxon>Streptophyta</taxon>
        <taxon>Embryophyta</taxon>
        <taxon>Tracheophyta</taxon>
        <taxon>Spermatophyta</taxon>
        <taxon>Magnoliopsida</taxon>
        <taxon>Ranunculales</taxon>
        <taxon>Menispermaceae</taxon>
        <taxon>Menispermoideae</taxon>
        <taxon>Cissampelideae</taxon>
        <taxon>Stephania</taxon>
    </lineage>
</organism>
<accession>A0AAP0KND6</accession>
<dbReference type="Proteomes" id="UP001417504">
    <property type="component" value="Unassembled WGS sequence"/>
</dbReference>
<dbReference type="EMBL" id="JBBNAE010000001">
    <property type="protein sequence ID" value="KAK9154804.1"/>
    <property type="molecule type" value="Genomic_DNA"/>
</dbReference>
<gene>
    <name evidence="2" type="ORF">Sjap_002284</name>
</gene>
<name>A0AAP0KND6_9MAGN</name>
<dbReference type="AlphaFoldDB" id="A0AAP0KND6"/>
<evidence type="ECO:0000313" key="3">
    <source>
        <dbReference type="Proteomes" id="UP001417504"/>
    </source>
</evidence>